<accession>A0A8J3LX78</accession>
<keyword evidence="2" id="KW-1185">Reference proteome</keyword>
<comment type="caution">
    <text evidence="1">The sequence shown here is derived from an EMBL/GenBank/DDBJ whole genome shotgun (WGS) entry which is preliminary data.</text>
</comment>
<dbReference type="AlphaFoldDB" id="A0A8J3LX78"/>
<reference evidence="1" key="1">
    <citation type="submission" date="2021-01" db="EMBL/GenBank/DDBJ databases">
        <title>Whole genome shotgun sequence of Planosporangium flavigriseum NBRC 105377.</title>
        <authorList>
            <person name="Komaki H."/>
            <person name="Tamura T."/>
        </authorList>
    </citation>
    <scope>NUCLEOTIDE SEQUENCE</scope>
    <source>
        <strain evidence="1">NBRC 105377</strain>
    </source>
</reference>
<evidence type="ECO:0000313" key="2">
    <source>
        <dbReference type="Proteomes" id="UP000653674"/>
    </source>
</evidence>
<protein>
    <submittedName>
        <fullName evidence="1">Uncharacterized protein</fullName>
    </submittedName>
</protein>
<dbReference type="Proteomes" id="UP000653674">
    <property type="component" value="Unassembled WGS sequence"/>
</dbReference>
<dbReference type="EMBL" id="BONU01000025">
    <property type="protein sequence ID" value="GIG75025.1"/>
    <property type="molecule type" value="Genomic_DNA"/>
</dbReference>
<gene>
    <name evidence="1" type="ORF">Pfl04_34290</name>
</gene>
<proteinExistence type="predicted"/>
<name>A0A8J3LX78_9ACTN</name>
<organism evidence="1 2">
    <name type="scientific">Planosporangium flavigriseum</name>
    <dbReference type="NCBI Taxonomy" id="373681"/>
    <lineage>
        <taxon>Bacteria</taxon>
        <taxon>Bacillati</taxon>
        <taxon>Actinomycetota</taxon>
        <taxon>Actinomycetes</taxon>
        <taxon>Micromonosporales</taxon>
        <taxon>Micromonosporaceae</taxon>
        <taxon>Planosporangium</taxon>
    </lineage>
</organism>
<evidence type="ECO:0000313" key="1">
    <source>
        <dbReference type="EMBL" id="GIG75025.1"/>
    </source>
</evidence>
<sequence>MSVGGLVLLASGLCALQVSHVRRVRQDRRRLFEAVGRLFDRVEMHHDGLGFPVLTGSYRGYPIRLEPVVDAVGFRKLPVLWLLVTHSRPLEVDAPVDILLRPDGTEFFSPNGTFIREYADSWRLPGGVRIASPDPDRAPPLSAFEPYRLFFAEPRAKELYVGDGGLRLVWRLSEGDQTQYRTTRRANFGSVRVQPADLQPVLETLAGVGDAFAGQSAGRA</sequence>